<accession>A0A418JL26</accession>
<sequence>MTIMHKVVKMIEKEFLMFTIFEINEVIHKKRAKYLYKRFSKSLQSHISYRAFKKLFKYYCKHYGKSDIYLDRFNEGNGEAVWYSSNRDAGISMTFHQYEITSILLLPIDTEPSHVLKTFNQYIMPIENEFYIFWGGDNTLLNYHHPNESQRYAYDLVIMKDGRTYRDDGSQLEHYYCYGAPVIAPYDGEVVVAHDDKEDFQPGVVDEQNPLGNYVILKHRENEYSLIAHLKYHSLRVKTGDKVKQGDRLALCGNSGHTTEPHIHFQVMTDINYTRGKSMKIQFIDQHQYEKGEIVSGLEQMK</sequence>
<evidence type="ECO:0000313" key="7">
    <source>
        <dbReference type="EMBL" id="RIO47095.1"/>
    </source>
</evidence>
<evidence type="ECO:0000259" key="6">
    <source>
        <dbReference type="Pfam" id="PF01551"/>
    </source>
</evidence>
<keyword evidence="5" id="KW-0482">Metalloprotease</keyword>
<organism evidence="7 8">
    <name type="scientific">Staphylococcus hyicus</name>
    <dbReference type="NCBI Taxonomy" id="1284"/>
    <lineage>
        <taxon>Bacteria</taxon>
        <taxon>Bacillati</taxon>
        <taxon>Bacillota</taxon>
        <taxon>Bacilli</taxon>
        <taxon>Bacillales</taxon>
        <taxon>Staphylococcaceae</taxon>
        <taxon>Staphylococcus</taxon>
    </lineage>
</organism>
<comment type="similarity">
    <text evidence="3">Belongs to the peptidase M23B family.</text>
</comment>
<dbReference type="EC" id="3.4.24.75" evidence="4"/>
<dbReference type="CDD" id="cd12797">
    <property type="entry name" value="M23_peptidase"/>
    <property type="match status" value="1"/>
</dbReference>
<dbReference type="GO" id="GO:0004222">
    <property type="term" value="F:metalloendopeptidase activity"/>
    <property type="evidence" value="ECO:0007669"/>
    <property type="project" value="TreeGrafter"/>
</dbReference>
<evidence type="ECO:0000256" key="5">
    <source>
        <dbReference type="ARBA" id="ARBA00023049"/>
    </source>
</evidence>
<dbReference type="InterPro" id="IPR050570">
    <property type="entry name" value="Cell_wall_metabolism_enzyme"/>
</dbReference>
<dbReference type="STRING" id="1284.SHYC_08585"/>
<dbReference type="Pfam" id="PF01551">
    <property type="entry name" value="Peptidase_M23"/>
    <property type="match status" value="1"/>
</dbReference>
<keyword evidence="5" id="KW-0645">Protease</keyword>
<comment type="catalytic activity">
    <reaction evidence="1">
        <text>Hydrolysis of the -Gly-|-Gly- bond in the pentaglycine inter-peptide link joining staphylococcal cell wall peptidoglycans.</text>
        <dbReference type="EC" id="3.4.24.75"/>
    </reaction>
</comment>
<dbReference type="PANTHER" id="PTHR21666">
    <property type="entry name" value="PEPTIDASE-RELATED"/>
    <property type="match status" value="1"/>
</dbReference>
<proteinExistence type="inferred from homology"/>
<dbReference type="Gene3D" id="2.70.70.10">
    <property type="entry name" value="Glucose Permease (Domain IIA)"/>
    <property type="match status" value="1"/>
</dbReference>
<dbReference type="GO" id="GO:0006508">
    <property type="term" value="P:proteolysis"/>
    <property type="evidence" value="ECO:0007669"/>
    <property type="project" value="UniProtKB-KW"/>
</dbReference>
<reference evidence="7 8" key="1">
    <citation type="journal article" date="2016" name="Front. Microbiol.">
        <title>Comprehensive Phylogenetic Analysis of Bovine Non-aureus Staphylococci Species Based on Whole-Genome Sequencing.</title>
        <authorList>
            <person name="Naushad S."/>
            <person name="Barkema H.W."/>
            <person name="Luby C."/>
            <person name="Condas L.A."/>
            <person name="Nobrega D.B."/>
            <person name="Carson D.A."/>
            <person name="De Buck J."/>
        </authorList>
    </citation>
    <scope>NUCLEOTIDE SEQUENCE [LARGE SCALE GENOMIC DNA]</scope>
    <source>
        <strain evidence="7 8">SNUC 5959</strain>
    </source>
</reference>
<comment type="cofactor">
    <cofactor evidence="2">
        <name>Zn(2+)</name>
        <dbReference type="ChEBI" id="CHEBI:29105"/>
    </cofactor>
</comment>
<protein>
    <recommendedName>
        <fullName evidence="4">lysostaphin</fullName>
        <ecNumber evidence="4">3.4.24.75</ecNumber>
    </recommendedName>
</protein>
<dbReference type="InterPro" id="IPR016047">
    <property type="entry name" value="M23ase_b-sheet_dom"/>
</dbReference>
<dbReference type="PANTHER" id="PTHR21666:SF270">
    <property type="entry name" value="MUREIN HYDROLASE ACTIVATOR ENVC"/>
    <property type="match status" value="1"/>
</dbReference>
<gene>
    <name evidence="7" type="ORF">BUZ57_02330</name>
</gene>
<comment type="caution">
    <text evidence="7">The sequence shown here is derived from an EMBL/GenBank/DDBJ whole genome shotgun (WGS) entry which is preliminary data.</text>
</comment>
<evidence type="ECO:0000256" key="3">
    <source>
        <dbReference type="ARBA" id="ARBA00006646"/>
    </source>
</evidence>
<evidence type="ECO:0000256" key="4">
    <source>
        <dbReference type="ARBA" id="ARBA00012322"/>
    </source>
</evidence>
<dbReference type="AlphaFoldDB" id="A0A418JL26"/>
<evidence type="ECO:0000313" key="8">
    <source>
        <dbReference type="Proteomes" id="UP000285625"/>
    </source>
</evidence>
<keyword evidence="5" id="KW-0378">Hydrolase</keyword>
<dbReference type="SUPFAM" id="SSF51261">
    <property type="entry name" value="Duplicated hybrid motif"/>
    <property type="match status" value="1"/>
</dbReference>
<evidence type="ECO:0000256" key="1">
    <source>
        <dbReference type="ARBA" id="ARBA00001667"/>
    </source>
</evidence>
<dbReference type="Proteomes" id="UP000285625">
    <property type="component" value="Unassembled WGS sequence"/>
</dbReference>
<dbReference type="EMBL" id="QXVO01000005">
    <property type="protein sequence ID" value="RIO47095.1"/>
    <property type="molecule type" value="Genomic_DNA"/>
</dbReference>
<evidence type="ECO:0000256" key="2">
    <source>
        <dbReference type="ARBA" id="ARBA00001947"/>
    </source>
</evidence>
<name>A0A418JL26_STAHY</name>
<feature type="domain" description="M23ase beta-sheet core" evidence="6">
    <location>
        <begin position="178"/>
        <end position="270"/>
    </location>
</feature>
<dbReference type="InterPro" id="IPR011055">
    <property type="entry name" value="Dup_hybrid_motif"/>
</dbReference>